<dbReference type="Proteomes" id="UP000279994">
    <property type="component" value="Unassembled WGS sequence"/>
</dbReference>
<keyword evidence="1" id="KW-0472">Membrane</keyword>
<evidence type="ECO:0000313" key="4">
    <source>
        <dbReference type="Proteomes" id="UP000279994"/>
    </source>
</evidence>
<keyword evidence="4" id="KW-1185">Reference proteome</keyword>
<dbReference type="EMBL" id="RJSF01000044">
    <property type="protein sequence ID" value="RNM12790.1"/>
    <property type="molecule type" value="Genomic_DNA"/>
</dbReference>
<dbReference type="AlphaFoldDB" id="A0A3N0GL81"/>
<evidence type="ECO:0000256" key="1">
    <source>
        <dbReference type="SAM" id="Phobius"/>
    </source>
</evidence>
<keyword evidence="1" id="KW-0812">Transmembrane</keyword>
<dbReference type="PANTHER" id="PTHR34473">
    <property type="entry name" value="UPF0699 TRANSMEMBRANE PROTEIN YDBS"/>
    <property type="match status" value="1"/>
</dbReference>
<sequence>MSQSVTLREPAGRVSPRAPVVWAVAALVRGIVLAAGLVVASVVLELFSMPWWGWVVYAVVALGYAALMPAYRYRVHRWESTDTAVYTQRGWLSRERRIAPMSRVQTVDLEQGVVSRLLGLAHVTVTTASAAGPLRIDGLDRDVAERLVDELTRRTEAEPGDAT</sequence>
<gene>
    <name evidence="3" type="ORF">EFL26_17695</name>
</gene>
<protein>
    <recommendedName>
        <fullName evidence="2">YdbS-like PH domain-containing protein</fullName>
    </recommendedName>
</protein>
<feature type="transmembrane region" description="Helical" evidence="1">
    <location>
        <begin position="20"/>
        <end position="43"/>
    </location>
</feature>
<dbReference type="RefSeq" id="WP_123224550.1">
    <property type="nucleotide sequence ID" value="NZ_RJSF01000044.1"/>
</dbReference>
<feature type="domain" description="YdbS-like PH" evidence="2">
    <location>
        <begin position="73"/>
        <end position="150"/>
    </location>
</feature>
<feature type="transmembrane region" description="Helical" evidence="1">
    <location>
        <begin position="49"/>
        <end position="67"/>
    </location>
</feature>
<reference evidence="3 4" key="1">
    <citation type="submission" date="2018-11" db="EMBL/GenBank/DDBJ databases">
        <authorList>
            <person name="Li F."/>
        </authorList>
    </citation>
    <scope>NUCLEOTIDE SEQUENCE [LARGE SCALE GENOMIC DNA]</scope>
    <source>
        <strain evidence="3 4">Gsoil 818</strain>
    </source>
</reference>
<organism evidence="3 4">
    <name type="scientific">Nocardioides pocheonensis</name>
    <dbReference type="NCBI Taxonomy" id="661485"/>
    <lineage>
        <taxon>Bacteria</taxon>
        <taxon>Bacillati</taxon>
        <taxon>Actinomycetota</taxon>
        <taxon>Actinomycetes</taxon>
        <taxon>Propionibacteriales</taxon>
        <taxon>Nocardioidaceae</taxon>
        <taxon>Nocardioides</taxon>
    </lineage>
</organism>
<comment type="caution">
    <text evidence="3">The sequence shown here is derived from an EMBL/GenBank/DDBJ whole genome shotgun (WGS) entry which is preliminary data.</text>
</comment>
<dbReference type="OrthoDB" id="3730669at2"/>
<dbReference type="Pfam" id="PF03703">
    <property type="entry name" value="bPH_2"/>
    <property type="match status" value="1"/>
</dbReference>
<evidence type="ECO:0000259" key="2">
    <source>
        <dbReference type="Pfam" id="PF03703"/>
    </source>
</evidence>
<proteinExistence type="predicted"/>
<dbReference type="InterPro" id="IPR005182">
    <property type="entry name" value="YdbS-like_PH"/>
</dbReference>
<accession>A0A3N0GL81</accession>
<dbReference type="PANTHER" id="PTHR34473:SF3">
    <property type="entry name" value="TRANSMEMBRANE PROTEIN-RELATED"/>
    <property type="match status" value="1"/>
</dbReference>
<evidence type="ECO:0000313" key="3">
    <source>
        <dbReference type="EMBL" id="RNM12790.1"/>
    </source>
</evidence>
<keyword evidence="1" id="KW-1133">Transmembrane helix</keyword>
<name>A0A3N0GL81_9ACTN</name>